<comment type="similarity">
    <text evidence="3">Belongs to the Maf family. YhdE subfamily.</text>
</comment>
<dbReference type="RefSeq" id="WP_107934618.1">
    <property type="nucleotide sequence ID" value="NZ_CP085009.1"/>
</dbReference>
<keyword evidence="2 3" id="KW-0378">Hydrolase</keyword>
<keyword evidence="5" id="KW-1185">Reference proteome</keyword>
<dbReference type="Pfam" id="PF02545">
    <property type="entry name" value="Maf"/>
    <property type="match status" value="1"/>
</dbReference>
<sequence length="195" mass="21601">MNFDTNHQLVLASASPRRKELFSKLGVPFEVITSNVEETSVQAETMKEYVREVALLKARDVAKKGKGKTIIGADTVVVFEDTLLHKPKNEEEAIAHLTRLSENVHQVMTAVVIIQADGTEEVIVEETKVYFKKLSKELIESYVETGDPFDKAGGYGIQTDGVLFVDHIVGDYNNVVGLPLASLFEKLIALNILKL</sequence>
<dbReference type="HAMAP" id="MF_00528">
    <property type="entry name" value="Maf"/>
    <property type="match status" value="1"/>
</dbReference>
<dbReference type="InterPro" id="IPR003697">
    <property type="entry name" value="Maf-like"/>
</dbReference>
<dbReference type="PANTHER" id="PTHR43213">
    <property type="entry name" value="BIFUNCTIONAL DTTP/UTP PYROPHOSPHATASE/METHYLTRANSFERASE PROTEIN-RELATED"/>
    <property type="match status" value="1"/>
</dbReference>
<dbReference type="EC" id="3.6.1.9" evidence="3"/>
<evidence type="ECO:0000313" key="5">
    <source>
        <dbReference type="Proteomes" id="UP000247416"/>
    </source>
</evidence>
<dbReference type="EMBL" id="QJTJ01000001">
    <property type="protein sequence ID" value="PYF08873.1"/>
    <property type="molecule type" value="Genomic_DNA"/>
</dbReference>
<dbReference type="OrthoDB" id="9807767at2"/>
<comment type="subcellular location">
    <subcellularLocation>
        <location evidence="3">Cytoplasm</location>
    </subcellularLocation>
</comment>
<dbReference type="AlphaFoldDB" id="A0A318TWV4"/>
<organism evidence="4 5">
    <name type="scientific">Ureibacillus chungkukjangi</name>
    <dbReference type="NCBI Taxonomy" id="1202712"/>
    <lineage>
        <taxon>Bacteria</taxon>
        <taxon>Bacillati</taxon>
        <taxon>Bacillota</taxon>
        <taxon>Bacilli</taxon>
        <taxon>Bacillales</taxon>
        <taxon>Caryophanaceae</taxon>
        <taxon>Ureibacillus</taxon>
    </lineage>
</organism>
<dbReference type="SUPFAM" id="SSF52972">
    <property type="entry name" value="ITPase-like"/>
    <property type="match status" value="1"/>
</dbReference>
<comment type="caution">
    <text evidence="3">Lacks conserved residue(s) required for the propagation of feature annotation.</text>
</comment>
<dbReference type="InterPro" id="IPR029001">
    <property type="entry name" value="ITPase-like_fam"/>
</dbReference>
<proteinExistence type="inferred from homology"/>
<evidence type="ECO:0000313" key="4">
    <source>
        <dbReference type="EMBL" id="PYF08873.1"/>
    </source>
</evidence>
<keyword evidence="3" id="KW-0546">Nucleotide metabolism</keyword>
<protein>
    <recommendedName>
        <fullName evidence="3">dTTP/UTP pyrophosphatase</fullName>
        <shortName evidence="3">dTTPase/UTPase</shortName>
        <ecNumber evidence="3">3.6.1.9</ecNumber>
    </recommendedName>
    <alternativeName>
        <fullName evidence="3">Nucleoside triphosphate pyrophosphatase</fullName>
    </alternativeName>
    <alternativeName>
        <fullName evidence="3">Nucleotide pyrophosphatase</fullName>
        <shortName evidence="3">Nucleotide PPase</shortName>
    </alternativeName>
</protein>
<evidence type="ECO:0000256" key="3">
    <source>
        <dbReference type="HAMAP-Rule" id="MF_00528"/>
    </source>
</evidence>
<dbReference type="NCBIfam" id="TIGR00172">
    <property type="entry name" value="maf"/>
    <property type="match status" value="1"/>
</dbReference>
<evidence type="ECO:0000256" key="2">
    <source>
        <dbReference type="ARBA" id="ARBA00022801"/>
    </source>
</evidence>
<dbReference type="PIRSF" id="PIRSF006305">
    <property type="entry name" value="Maf"/>
    <property type="match status" value="1"/>
</dbReference>
<feature type="site" description="Important for substrate specificity" evidence="3">
    <location>
        <position position="17"/>
    </location>
</feature>
<dbReference type="GO" id="GO:0036218">
    <property type="term" value="F:dTTP diphosphatase activity"/>
    <property type="evidence" value="ECO:0007669"/>
    <property type="project" value="RHEA"/>
</dbReference>
<feature type="active site" description="Proton acceptor" evidence="3">
    <location>
        <position position="74"/>
    </location>
</feature>
<feature type="site" description="Important for substrate specificity" evidence="3">
    <location>
        <position position="75"/>
    </location>
</feature>
<accession>A0A318TWV4</accession>
<comment type="caution">
    <text evidence="4">The sequence shown here is derived from an EMBL/GenBank/DDBJ whole genome shotgun (WGS) entry which is preliminary data.</text>
</comment>
<name>A0A318TWV4_9BACL</name>
<feature type="site" description="Important for substrate specificity" evidence="3">
    <location>
        <position position="158"/>
    </location>
</feature>
<gene>
    <name evidence="4" type="ORF">BJ095_10193</name>
</gene>
<dbReference type="GO" id="GO:0036221">
    <property type="term" value="F:UTP diphosphatase activity"/>
    <property type="evidence" value="ECO:0007669"/>
    <property type="project" value="RHEA"/>
</dbReference>
<reference evidence="4 5" key="1">
    <citation type="submission" date="2018-06" db="EMBL/GenBank/DDBJ databases">
        <title>Genomic Encyclopedia of Archaeal and Bacterial Type Strains, Phase II (KMG-II): from individual species to whole genera.</title>
        <authorList>
            <person name="Goeker M."/>
        </authorList>
    </citation>
    <scope>NUCLEOTIDE SEQUENCE [LARGE SCALE GENOMIC DNA]</scope>
    <source>
        <strain evidence="4 5">KACC 16626</strain>
    </source>
</reference>
<keyword evidence="3" id="KW-0963">Cytoplasm</keyword>
<dbReference type="PANTHER" id="PTHR43213:SF5">
    <property type="entry name" value="BIFUNCTIONAL DTTP_UTP PYROPHOSPHATASE_METHYLTRANSFERASE PROTEIN-RELATED"/>
    <property type="match status" value="1"/>
</dbReference>
<dbReference type="Proteomes" id="UP000247416">
    <property type="component" value="Unassembled WGS sequence"/>
</dbReference>
<dbReference type="Gene3D" id="3.90.950.10">
    <property type="match status" value="1"/>
</dbReference>
<comment type="catalytic activity">
    <reaction evidence="3">
        <text>dTTP + H2O = dTMP + diphosphate + H(+)</text>
        <dbReference type="Rhea" id="RHEA:28534"/>
        <dbReference type="ChEBI" id="CHEBI:15377"/>
        <dbReference type="ChEBI" id="CHEBI:15378"/>
        <dbReference type="ChEBI" id="CHEBI:33019"/>
        <dbReference type="ChEBI" id="CHEBI:37568"/>
        <dbReference type="ChEBI" id="CHEBI:63528"/>
        <dbReference type="EC" id="3.6.1.9"/>
    </reaction>
</comment>
<dbReference type="CDD" id="cd00555">
    <property type="entry name" value="Maf"/>
    <property type="match status" value="1"/>
</dbReference>
<comment type="catalytic activity">
    <reaction evidence="3">
        <text>UTP + H2O = UMP + diphosphate + H(+)</text>
        <dbReference type="Rhea" id="RHEA:29395"/>
        <dbReference type="ChEBI" id="CHEBI:15377"/>
        <dbReference type="ChEBI" id="CHEBI:15378"/>
        <dbReference type="ChEBI" id="CHEBI:33019"/>
        <dbReference type="ChEBI" id="CHEBI:46398"/>
        <dbReference type="ChEBI" id="CHEBI:57865"/>
        <dbReference type="EC" id="3.6.1.9"/>
    </reaction>
</comment>
<evidence type="ECO:0000256" key="1">
    <source>
        <dbReference type="ARBA" id="ARBA00001968"/>
    </source>
</evidence>
<dbReference type="GO" id="GO:0009117">
    <property type="term" value="P:nucleotide metabolic process"/>
    <property type="evidence" value="ECO:0007669"/>
    <property type="project" value="UniProtKB-KW"/>
</dbReference>
<comment type="cofactor">
    <cofactor evidence="1 3">
        <name>a divalent metal cation</name>
        <dbReference type="ChEBI" id="CHEBI:60240"/>
    </cofactor>
</comment>
<dbReference type="GO" id="GO:0005737">
    <property type="term" value="C:cytoplasm"/>
    <property type="evidence" value="ECO:0007669"/>
    <property type="project" value="UniProtKB-SubCell"/>
</dbReference>
<comment type="function">
    <text evidence="3">Nucleoside triphosphate pyrophosphatase that hydrolyzes dTTP and UTP. May have a dual role in cell division arrest and in preventing the incorporation of modified nucleotides into cellular nucleic acids.</text>
</comment>